<dbReference type="KEGG" id="rama:IDM48_10380"/>
<name>A0A7H2BJ97_9MICC</name>
<reference evidence="1 2" key="1">
    <citation type="submission" date="2020-09" db="EMBL/GenBank/DDBJ databases">
        <title>Investigation of environmental microbe.</title>
        <authorList>
            <person name="Ou Y."/>
            <person name="Kang Q."/>
        </authorList>
    </citation>
    <scope>NUCLEOTIDE SEQUENCE [LARGE SCALE GENOMIC DNA]</scope>
    <source>
        <strain evidence="1 2">KJZ-9</strain>
    </source>
</reference>
<dbReference type="EMBL" id="CP061538">
    <property type="protein sequence ID" value="QNV39743.1"/>
    <property type="molecule type" value="Genomic_DNA"/>
</dbReference>
<sequence length="221" mass="24293">MPTSLPYSEGAHIVQPNQAAEYLALMGIDIADIHESLAAGETASANTRTSAPVTAAGSRRWFDTTEVLRDHLRTKHNWNLTDPQNRPLASHPIKKYTLGIIGGNEDTGNPDVLAKPRANRAKGKATEQAVNSGDPVLFVLNAPEDQKATSVTNTPPEGDWFLLYYRAENELRCEVSLPYPNFKDGQFGDWQVRVLLQPIPFDTAIENIRDIGGGEIDFKIA</sequence>
<evidence type="ECO:0000313" key="1">
    <source>
        <dbReference type="EMBL" id="QNV39743.1"/>
    </source>
</evidence>
<protein>
    <submittedName>
        <fullName evidence="1">Uncharacterized protein</fullName>
    </submittedName>
</protein>
<dbReference type="Proteomes" id="UP000516421">
    <property type="component" value="Chromosome"/>
</dbReference>
<proteinExistence type="predicted"/>
<keyword evidence="2" id="KW-1185">Reference proteome</keyword>
<dbReference type="AlphaFoldDB" id="A0A7H2BJ97"/>
<dbReference type="RefSeq" id="WP_145176586.1">
    <property type="nucleotide sequence ID" value="NZ_CP061538.1"/>
</dbReference>
<organism evidence="1 2">
    <name type="scientific">Rothia amarae</name>
    <dbReference type="NCBI Taxonomy" id="169480"/>
    <lineage>
        <taxon>Bacteria</taxon>
        <taxon>Bacillati</taxon>
        <taxon>Actinomycetota</taxon>
        <taxon>Actinomycetes</taxon>
        <taxon>Micrococcales</taxon>
        <taxon>Micrococcaceae</taxon>
        <taxon>Rothia</taxon>
    </lineage>
</organism>
<gene>
    <name evidence="1" type="ORF">IDM48_10380</name>
</gene>
<accession>A0A7H2BJ97</accession>
<evidence type="ECO:0000313" key="2">
    <source>
        <dbReference type="Proteomes" id="UP000516421"/>
    </source>
</evidence>